<evidence type="ECO:0000313" key="3">
    <source>
        <dbReference type="Proteomes" id="UP000248326"/>
    </source>
</evidence>
<sequence>MDEVRELLLVGQAAREAGVSEQTMRRWVDAGLVKAARLHHVRVVDQRDLRRFLRDRSEARA</sequence>
<reference evidence="2 3" key="1">
    <citation type="submission" date="2018-06" db="EMBL/GenBank/DDBJ databases">
        <title>Genomic Encyclopedia of Type Strains, Phase IV (KMG-IV): sequencing the most valuable type-strain genomes for metagenomic binning, comparative biology and taxonomic classification.</title>
        <authorList>
            <person name="Goeker M."/>
        </authorList>
    </citation>
    <scope>NUCLEOTIDE SEQUENCE [LARGE SCALE GENOMIC DNA]</scope>
    <source>
        <strain evidence="2 3">DSM 18048</strain>
    </source>
</reference>
<dbReference type="AlphaFoldDB" id="A0A318S8W6"/>
<gene>
    <name evidence="2" type="ORF">DES52_103321</name>
</gene>
<dbReference type="InterPro" id="IPR041657">
    <property type="entry name" value="HTH_17"/>
</dbReference>
<evidence type="ECO:0000313" key="2">
    <source>
        <dbReference type="EMBL" id="PYE55486.1"/>
    </source>
</evidence>
<dbReference type="Gene3D" id="1.10.1660.10">
    <property type="match status" value="1"/>
</dbReference>
<proteinExistence type="predicted"/>
<dbReference type="EMBL" id="QJSX01000003">
    <property type="protein sequence ID" value="PYE55486.1"/>
    <property type="molecule type" value="Genomic_DNA"/>
</dbReference>
<dbReference type="SUPFAM" id="SSF46955">
    <property type="entry name" value="Putative DNA-binding domain"/>
    <property type="match status" value="1"/>
</dbReference>
<dbReference type="RefSeq" id="WP_170130912.1">
    <property type="nucleotide sequence ID" value="NZ_QJSX01000003.1"/>
</dbReference>
<name>A0A318S8W6_9DEIO</name>
<dbReference type="Proteomes" id="UP000248326">
    <property type="component" value="Unassembled WGS sequence"/>
</dbReference>
<protein>
    <submittedName>
        <fullName evidence="2">Helix-turn-helix protein</fullName>
    </submittedName>
</protein>
<accession>A0A318S8W6</accession>
<dbReference type="Pfam" id="PF12728">
    <property type="entry name" value="HTH_17"/>
    <property type="match status" value="1"/>
</dbReference>
<feature type="domain" description="Helix-turn-helix" evidence="1">
    <location>
        <begin position="10"/>
        <end position="56"/>
    </location>
</feature>
<comment type="caution">
    <text evidence="2">The sequence shown here is derived from an EMBL/GenBank/DDBJ whole genome shotgun (WGS) entry which is preliminary data.</text>
</comment>
<keyword evidence="3" id="KW-1185">Reference proteome</keyword>
<organism evidence="2 3">
    <name type="scientific">Deinococcus yavapaiensis KR-236</name>
    <dbReference type="NCBI Taxonomy" id="694435"/>
    <lineage>
        <taxon>Bacteria</taxon>
        <taxon>Thermotogati</taxon>
        <taxon>Deinococcota</taxon>
        <taxon>Deinococci</taxon>
        <taxon>Deinococcales</taxon>
        <taxon>Deinococcaceae</taxon>
        <taxon>Deinococcus</taxon>
    </lineage>
</organism>
<dbReference type="InterPro" id="IPR009061">
    <property type="entry name" value="DNA-bd_dom_put_sf"/>
</dbReference>
<evidence type="ECO:0000259" key="1">
    <source>
        <dbReference type="Pfam" id="PF12728"/>
    </source>
</evidence>